<reference evidence="2" key="1">
    <citation type="submission" date="2014-09" db="EMBL/GenBank/DDBJ databases">
        <authorList>
            <person name="Magalhaes I.L.F."/>
            <person name="Oliveira U."/>
            <person name="Santos F.R."/>
            <person name="Vidigal T.H.D.A."/>
            <person name="Brescovit A.D."/>
            <person name="Santos A.J."/>
        </authorList>
    </citation>
    <scope>NUCLEOTIDE SEQUENCE</scope>
    <source>
        <tissue evidence="2">Shoot tissue taken approximately 20 cm above the soil surface</tissue>
    </source>
</reference>
<keyword evidence="1" id="KW-1133">Transmembrane helix</keyword>
<reference evidence="2" key="2">
    <citation type="journal article" date="2015" name="Data Brief">
        <title>Shoot transcriptome of the giant reed, Arundo donax.</title>
        <authorList>
            <person name="Barrero R.A."/>
            <person name="Guerrero F.D."/>
            <person name="Moolhuijzen P."/>
            <person name="Goolsby J.A."/>
            <person name="Tidwell J."/>
            <person name="Bellgard S.E."/>
            <person name="Bellgard M.I."/>
        </authorList>
    </citation>
    <scope>NUCLEOTIDE SEQUENCE</scope>
    <source>
        <tissue evidence="2">Shoot tissue taken approximately 20 cm above the soil surface</tissue>
    </source>
</reference>
<evidence type="ECO:0000313" key="2">
    <source>
        <dbReference type="EMBL" id="JAD63680.1"/>
    </source>
</evidence>
<feature type="transmembrane region" description="Helical" evidence="1">
    <location>
        <begin position="21"/>
        <end position="44"/>
    </location>
</feature>
<organism evidence="2">
    <name type="scientific">Arundo donax</name>
    <name type="common">Giant reed</name>
    <name type="synonym">Donax arundinaceus</name>
    <dbReference type="NCBI Taxonomy" id="35708"/>
    <lineage>
        <taxon>Eukaryota</taxon>
        <taxon>Viridiplantae</taxon>
        <taxon>Streptophyta</taxon>
        <taxon>Embryophyta</taxon>
        <taxon>Tracheophyta</taxon>
        <taxon>Spermatophyta</taxon>
        <taxon>Magnoliopsida</taxon>
        <taxon>Liliopsida</taxon>
        <taxon>Poales</taxon>
        <taxon>Poaceae</taxon>
        <taxon>PACMAD clade</taxon>
        <taxon>Arundinoideae</taxon>
        <taxon>Arundineae</taxon>
        <taxon>Arundo</taxon>
    </lineage>
</organism>
<evidence type="ECO:0000256" key="1">
    <source>
        <dbReference type="SAM" id="Phobius"/>
    </source>
</evidence>
<dbReference type="AlphaFoldDB" id="A0A0A9BRC0"/>
<protein>
    <submittedName>
        <fullName evidence="2">Uncharacterized protein</fullName>
    </submittedName>
</protein>
<dbReference type="EMBL" id="GBRH01234215">
    <property type="protein sequence ID" value="JAD63680.1"/>
    <property type="molecule type" value="Transcribed_RNA"/>
</dbReference>
<name>A0A0A9BRC0_ARUDO</name>
<proteinExistence type="predicted"/>
<accession>A0A0A9BRC0</accession>
<keyword evidence="1" id="KW-0472">Membrane</keyword>
<keyword evidence="1" id="KW-0812">Transmembrane</keyword>
<sequence length="47" mass="5453">MDHRHVSCFVSSGQSGRCNLIVAYVVPFSRSFMFFFLFQCQVYLQIG</sequence>